<name>A0ABS8Y854_DATST</name>
<dbReference type="Proteomes" id="UP000823775">
    <property type="component" value="Unassembled WGS sequence"/>
</dbReference>
<gene>
    <name evidence="2" type="ORF">HAX54_023601</name>
</gene>
<evidence type="ECO:0000313" key="2">
    <source>
        <dbReference type="EMBL" id="MCE5166657.1"/>
    </source>
</evidence>
<organism evidence="2 3">
    <name type="scientific">Datura stramonium</name>
    <name type="common">Jimsonweed</name>
    <name type="synonym">Common thornapple</name>
    <dbReference type="NCBI Taxonomy" id="4076"/>
    <lineage>
        <taxon>Eukaryota</taxon>
        <taxon>Viridiplantae</taxon>
        <taxon>Streptophyta</taxon>
        <taxon>Embryophyta</taxon>
        <taxon>Tracheophyta</taxon>
        <taxon>Spermatophyta</taxon>
        <taxon>Magnoliopsida</taxon>
        <taxon>eudicotyledons</taxon>
        <taxon>Gunneridae</taxon>
        <taxon>Pentapetalae</taxon>
        <taxon>asterids</taxon>
        <taxon>lamiids</taxon>
        <taxon>Solanales</taxon>
        <taxon>Solanaceae</taxon>
        <taxon>Solanoideae</taxon>
        <taxon>Datureae</taxon>
        <taxon>Datura</taxon>
    </lineage>
</organism>
<feature type="compositionally biased region" description="Basic and acidic residues" evidence="1">
    <location>
        <begin position="40"/>
        <end position="59"/>
    </location>
</feature>
<evidence type="ECO:0000256" key="1">
    <source>
        <dbReference type="SAM" id="MobiDB-lite"/>
    </source>
</evidence>
<proteinExistence type="predicted"/>
<feature type="region of interest" description="Disordered" evidence="1">
    <location>
        <begin position="26"/>
        <end position="59"/>
    </location>
</feature>
<comment type="caution">
    <text evidence="2">The sequence shown here is derived from an EMBL/GenBank/DDBJ whole genome shotgun (WGS) entry which is preliminary data.</text>
</comment>
<dbReference type="EMBL" id="JACEIK010028659">
    <property type="protein sequence ID" value="MCE5166657.1"/>
    <property type="molecule type" value="Genomic_DNA"/>
</dbReference>
<keyword evidence="3" id="KW-1185">Reference proteome</keyword>
<protein>
    <submittedName>
        <fullName evidence="2">Uncharacterized protein</fullName>
    </submittedName>
</protein>
<sequence length="59" mass="6718">LSEKKSEFYRRKTACQCVIRDNGVASGAAKENAQTWISKSENKEKVDDQDEKKRIGQTI</sequence>
<accession>A0ABS8Y854</accession>
<reference evidence="2 3" key="1">
    <citation type="journal article" date="2021" name="BMC Genomics">
        <title>Datura genome reveals duplications of psychoactive alkaloid biosynthetic genes and high mutation rate following tissue culture.</title>
        <authorList>
            <person name="Rajewski A."/>
            <person name="Carter-House D."/>
            <person name="Stajich J."/>
            <person name="Litt A."/>
        </authorList>
    </citation>
    <scope>NUCLEOTIDE SEQUENCE [LARGE SCALE GENOMIC DNA]</scope>
    <source>
        <strain evidence="2">AR-01</strain>
    </source>
</reference>
<evidence type="ECO:0000313" key="3">
    <source>
        <dbReference type="Proteomes" id="UP000823775"/>
    </source>
</evidence>
<feature type="non-terminal residue" evidence="2">
    <location>
        <position position="1"/>
    </location>
</feature>